<evidence type="ECO:0000313" key="1">
    <source>
        <dbReference type="EMBL" id="QHT13357.1"/>
    </source>
</evidence>
<proteinExistence type="predicted"/>
<organism evidence="1">
    <name type="scientific">viral metagenome</name>
    <dbReference type="NCBI Taxonomy" id="1070528"/>
    <lineage>
        <taxon>unclassified sequences</taxon>
        <taxon>metagenomes</taxon>
        <taxon>organismal metagenomes</taxon>
    </lineage>
</organism>
<reference evidence="1" key="1">
    <citation type="journal article" date="2020" name="Nature">
        <title>Giant virus diversity and host interactions through global metagenomics.</title>
        <authorList>
            <person name="Schulz F."/>
            <person name="Roux S."/>
            <person name="Paez-Espino D."/>
            <person name="Jungbluth S."/>
            <person name="Walsh D.A."/>
            <person name="Denef V.J."/>
            <person name="McMahon K.D."/>
            <person name="Konstantinidis K.T."/>
            <person name="Eloe-Fadrosh E.A."/>
            <person name="Kyrpides N.C."/>
            <person name="Woyke T."/>
        </authorList>
    </citation>
    <scope>NUCLEOTIDE SEQUENCE</scope>
    <source>
        <strain evidence="1">GVMAG-M-3300023174-131</strain>
    </source>
</reference>
<accession>A0A6C0DA11</accession>
<sequence>MLIAYTGHRFSDSLGEEHKSKGYDHEGYNSKGFNQEGYNRKGFNQEGYNRKGYDKLDALIDALPLFIGKEIFKFIIPDLKSVCFGFPQHYFPAYNSIYKIAKCNNSPLVKYHSKFKLYLHRRNRGKKGYKYYIVRESEIRISPKRPSCWYMLRNASDYEDEIHCVYIKKEVGNNIINALIEFYNLDKETII</sequence>
<name>A0A6C0DA11_9ZZZZ</name>
<dbReference type="EMBL" id="MN739566">
    <property type="protein sequence ID" value="QHT13357.1"/>
    <property type="molecule type" value="Genomic_DNA"/>
</dbReference>
<protein>
    <submittedName>
        <fullName evidence="1">Uncharacterized protein</fullName>
    </submittedName>
</protein>
<dbReference type="AlphaFoldDB" id="A0A6C0DA11"/>